<gene>
    <name evidence="1" type="ORF">BV133_1752</name>
</gene>
<dbReference type="EMBL" id="AP014854">
    <property type="protein sequence ID" value="BAR99345.1"/>
    <property type="molecule type" value="Genomic_DNA"/>
</dbReference>
<proteinExistence type="predicted"/>
<reference evidence="1" key="1">
    <citation type="journal article" date="2015" name="Genome Announc.">
        <title>Complete Genome Sequence of the Bacteriochlorophyll b-Producing Photosynthetic Bacterium Blastochloris viridis.</title>
        <authorList>
            <person name="Tsukatani Y."/>
            <person name="Hirose Y."/>
            <person name="Harada J."/>
            <person name="Misawa N."/>
            <person name="Mori K."/>
            <person name="Inoue K."/>
            <person name="Tamiaki H."/>
        </authorList>
    </citation>
    <scope>NUCLEOTIDE SEQUENCE [LARGE SCALE GENOMIC DNA]</scope>
    <source>
        <strain evidence="1">DSM 133</strain>
    </source>
</reference>
<name>A0A182D1P1_BLAVI</name>
<sequence length="65" mass="6868">MPAIGAFAKSDHSWFAAPTRSAADGARPEGILVIRSTTSHTWNRTAIADVRHALLLGGLLLLSCP</sequence>
<accession>A0A182D1P1</accession>
<protein>
    <submittedName>
        <fullName evidence="1">Uncharacterized protein</fullName>
    </submittedName>
</protein>
<organism evidence="1">
    <name type="scientific">Blastochloris viridis</name>
    <name type="common">Rhodopseudomonas viridis</name>
    <dbReference type="NCBI Taxonomy" id="1079"/>
    <lineage>
        <taxon>Bacteria</taxon>
        <taxon>Pseudomonadati</taxon>
        <taxon>Pseudomonadota</taxon>
        <taxon>Alphaproteobacteria</taxon>
        <taxon>Hyphomicrobiales</taxon>
        <taxon>Blastochloridaceae</taxon>
        <taxon>Blastochloris</taxon>
    </lineage>
</organism>
<dbReference type="AlphaFoldDB" id="A0A182D1P1"/>
<evidence type="ECO:0000313" key="1">
    <source>
        <dbReference type="EMBL" id="BAR99345.1"/>
    </source>
</evidence>